<protein>
    <submittedName>
        <fullName evidence="1">Uncharacterized protein</fullName>
    </submittedName>
</protein>
<comment type="caution">
    <text evidence="1">The sequence shown here is derived from an EMBL/GenBank/DDBJ whole genome shotgun (WGS) entry which is preliminary data.</text>
</comment>
<reference evidence="1 2" key="1">
    <citation type="submission" date="2016-07" db="EMBL/GenBank/DDBJ databases">
        <title>Pervasive Adenine N6-methylation of Active Genes in Fungi.</title>
        <authorList>
            <consortium name="DOE Joint Genome Institute"/>
            <person name="Mondo S.J."/>
            <person name="Dannebaum R.O."/>
            <person name="Kuo R.C."/>
            <person name="Labutti K."/>
            <person name="Haridas S."/>
            <person name="Kuo A."/>
            <person name="Salamov A."/>
            <person name="Ahrendt S.R."/>
            <person name="Lipzen A."/>
            <person name="Sullivan W."/>
            <person name="Andreopoulos W.B."/>
            <person name="Clum A."/>
            <person name="Lindquist E."/>
            <person name="Daum C."/>
            <person name="Ramamoorthy G.K."/>
            <person name="Gryganskyi A."/>
            <person name="Culley D."/>
            <person name="Magnuson J.K."/>
            <person name="James T.Y."/>
            <person name="O'Malley M.A."/>
            <person name="Stajich J.E."/>
            <person name="Spatafora J.W."/>
            <person name="Visel A."/>
            <person name="Grigoriev I.V."/>
        </authorList>
    </citation>
    <scope>NUCLEOTIDE SEQUENCE [LARGE SCALE GENOMIC DNA]</scope>
    <source>
        <strain evidence="1 2">JEL800</strain>
    </source>
</reference>
<accession>A0A1Y2B533</accession>
<gene>
    <name evidence="1" type="ORF">BCR33DRAFT_724559</name>
</gene>
<dbReference type="AlphaFoldDB" id="A0A1Y2B533"/>
<organism evidence="1 2">
    <name type="scientific">Rhizoclosmatium globosum</name>
    <dbReference type="NCBI Taxonomy" id="329046"/>
    <lineage>
        <taxon>Eukaryota</taxon>
        <taxon>Fungi</taxon>
        <taxon>Fungi incertae sedis</taxon>
        <taxon>Chytridiomycota</taxon>
        <taxon>Chytridiomycota incertae sedis</taxon>
        <taxon>Chytridiomycetes</taxon>
        <taxon>Chytridiales</taxon>
        <taxon>Chytriomycetaceae</taxon>
        <taxon>Rhizoclosmatium</taxon>
    </lineage>
</organism>
<proteinExistence type="predicted"/>
<evidence type="ECO:0000313" key="1">
    <source>
        <dbReference type="EMBL" id="ORY29941.1"/>
    </source>
</evidence>
<sequence>MIAFFLFHFNFKLDKTRTSNITSSEPLLSFLRHKKYSAPHSVVIQTREAFARLSGCIDSFLYASDMQEYKRFEFSRQFLNHAFGSRPLYYSDFSLLVYSLEYPTSPSSIKNIFRLIAKDRDWIDVETLQYLVEPLCDWHTPKYDPVCEILDMINPQERSRVVLKDLLVTTLAGQIVEILTGTTTSISNAFSTTD</sequence>
<name>A0A1Y2B533_9FUNG</name>
<dbReference type="Gene3D" id="1.10.238.10">
    <property type="entry name" value="EF-hand"/>
    <property type="match status" value="1"/>
</dbReference>
<dbReference type="EMBL" id="MCGO01000085">
    <property type="protein sequence ID" value="ORY29941.1"/>
    <property type="molecule type" value="Genomic_DNA"/>
</dbReference>
<dbReference type="OrthoDB" id="5586at2759"/>
<dbReference type="Proteomes" id="UP000193642">
    <property type="component" value="Unassembled WGS sequence"/>
</dbReference>
<keyword evidence="2" id="KW-1185">Reference proteome</keyword>
<evidence type="ECO:0000313" key="2">
    <source>
        <dbReference type="Proteomes" id="UP000193642"/>
    </source>
</evidence>